<dbReference type="RefSeq" id="WP_171104779.1">
    <property type="nucleotide sequence ID" value="NZ_BMPT01000002.1"/>
</dbReference>
<evidence type="ECO:0000259" key="2">
    <source>
        <dbReference type="Pfam" id="PF00561"/>
    </source>
</evidence>
<evidence type="ECO:0000313" key="3">
    <source>
        <dbReference type="EMBL" id="GGM14148.1"/>
    </source>
</evidence>
<dbReference type="EMBL" id="BMPT01000002">
    <property type="protein sequence ID" value="GGM14148.1"/>
    <property type="molecule type" value="Genomic_DNA"/>
</dbReference>
<reference evidence="3" key="2">
    <citation type="submission" date="2020-09" db="EMBL/GenBank/DDBJ databases">
        <authorList>
            <person name="Sun Q."/>
            <person name="Ohkuma M."/>
        </authorList>
    </citation>
    <scope>NUCLEOTIDE SEQUENCE</scope>
    <source>
        <strain evidence="3">JCM 3051</strain>
    </source>
</reference>
<protein>
    <submittedName>
        <fullName evidence="3">Epoxide hydrolase</fullName>
    </submittedName>
</protein>
<proteinExistence type="predicted"/>
<comment type="caution">
    <text evidence="3">The sequence shown here is derived from an EMBL/GenBank/DDBJ whole genome shotgun (WGS) entry which is preliminary data.</text>
</comment>
<dbReference type="GO" id="GO:0016787">
    <property type="term" value="F:hydrolase activity"/>
    <property type="evidence" value="ECO:0007669"/>
    <property type="project" value="UniProtKB-KW"/>
</dbReference>
<accession>A0A8H9L1L5</accession>
<organism evidence="3 4">
    <name type="scientific">Promicromonospora citrea</name>
    <dbReference type="NCBI Taxonomy" id="43677"/>
    <lineage>
        <taxon>Bacteria</taxon>
        <taxon>Bacillati</taxon>
        <taxon>Actinomycetota</taxon>
        <taxon>Actinomycetes</taxon>
        <taxon>Micrococcales</taxon>
        <taxon>Promicromonosporaceae</taxon>
        <taxon>Promicromonospora</taxon>
    </lineage>
</organism>
<dbReference type="Proteomes" id="UP000655589">
    <property type="component" value="Unassembled WGS sequence"/>
</dbReference>
<sequence>MTLSDLTTEAPLSTGYDTATRDDPAFQDTFRHGFTTIDDLQMHYVVGGDGPTPIVLLHGFTETWYGWLPIMTDLLPGHTVIAIDLPGLGDSTGSLPSHDKVTLAGYVHRLLDLLGFTSGVQLVSHDAGSGIAFALVTQWRDQFTGWLMMDFPIVGGSLRYDQVRPLSFHFAFHEQEPLFEDLVAGRERLYLDYFYRVQAGGGELPMTPGVLEEYVRAYARPAALHNGSRYYQAWPQDEVDNRLAMALPLAIPVHVLAQAPLLDSFLQAVRDAAPQATGAALDTGHWMLHEAPEAVLTAIKEHFGY</sequence>
<dbReference type="AlphaFoldDB" id="A0A8H9L1L5"/>
<dbReference type="InterPro" id="IPR000073">
    <property type="entry name" value="AB_hydrolase_1"/>
</dbReference>
<feature type="domain" description="AB hydrolase-1" evidence="2">
    <location>
        <begin position="53"/>
        <end position="136"/>
    </location>
</feature>
<keyword evidence="4" id="KW-1185">Reference proteome</keyword>
<feature type="region of interest" description="Disordered" evidence="1">
    <location>
        <begin position="1"/>
        <end position="20"/>
    </location>
</feature>
<reference evidence="3" key="1">
    <citation type="journal article" date="2014" name="Int. J. Syst. Evol. Microbiol.">
        <title>Complete genome sequence of Corynebacterium casei LMG S-19264T (=DSM 44701T), isolated from a smear-ripened cheese.</title>
        <authorList>
            <consortium name="US DOE Joint Genome Institute (JGI-PGF)"/>
            <person name="Walter F."/>
            <person name="Albersmeier A."/>
            <person name="Kalinowski J."/>
            <person name="Ruckert C."/>
        </authorList>
    </citation>
    <scope>NUCLEOTIDE SEQUENCE</scope>
    <source>
        <strain evidence="3">JCM 3051</strain>
    </source>
</reference>
<evidence type="ECO:0000256" key="1">
    <source>
        <dbReference type="SAM" id="MobiDB-lite"/>
    </source>
</evidence>
<dbReference type="Gene3D" id="3.40.50.1820">
    <property type="entry name" value="alpha/beta hydrolase"/>
    <property type="match status" value="1"/>
</dbReference>
<dbReference type="PANTHER" id="PTHR43329">
    <property type="entry name" value="EPOXIDE HYDROLASE"/>
    <property type="match status" value="1"/>
</dbReference>
<gene>
    <name evidence="3" type="ORF">GCM10010102_07050</name>
</gene>
<dbReference type="SUPFAM" id="SSF53474">
    <property type="entry name" value="alpha/beta-Hydrolases"/>
    <property type="match status" value="1"/>
</dbReference>
<dbReference type="InterPro" id="IPR029058">
    <property type="entry name" value="AB_hydrolase_fold"/>
</dbReference>
<evidence type="ECO:0000313" key="4">
    <source>
        <dbReference type="Proteomes" id="UP000655589"/>
    </source>
</evidence>
<keyword evidence="3" id="KW-0378">Hydrolase</keyword>
<name>A0A8H9L1L5_9MICO</name>
<dbReference type="Pfam" id="PF00561">
    <property type="entry name" value="Abhydrolase_1"/>
    <property type="match status" value="1"/>
</dbReference>
<feature type="compositionally biased region" description="Polar residues" evidence="1">
    <location>
        <begin position="1"/>
        <end position="17"/>
    </location>
</feature>